<organism evidence="1 2">
    <name type="scientific">Racocetra persica</name>
    <dbReference type="NCBI Taxonomy" id="160502"/>
    <lineage>
        <taxon>Eukaryota</taxon>
        <taxon>Fungi</taxon>
        <taxon>Fungi incertae sedis</taxon>
        <taxon>Mucoromycota</taxon>
        <taxon>Glomeromycotina</taxon>
        <taxon>Glomeromycetes</taxon>
        <taxon>Diversisporales</taxon>
        <taxon>Gigasporaceae</taxon>
        <taxon>Racocetra</taxon>
    </lineage>
</organism>
<dbReference type="Proteomes" id="UP000789920">
    <property type="component" value="Unassembled WGS sequence"/>
</dbReference>
<keyword evidence="2" id="KW-1185">Reference proteome</keyword>
<gene>
    <name evidence="1" type="ORF">RPERSI_LOCUS28914</name>
</gene>
<feature type="non-terminal residue" evidence="1">
    <location>
        <position position="1"/>
    </location>
</feature>
<evidence type="ECO:0000313" key="2">
    <source>
        <dbReference type="Proteomes" id="UP000789920"/>
    </source>
</evidence>
<protein>
    <submittedName>
        <fullName evidence="1">34383_t:CDS:1</fullName>
    </submittedName>
</protein>
<dbReference type="EMBL" id="CAJVQC010107156">
    <property type="protein sequence ID" value="CAG8833669.1"/>
    <property type="molecule type" value="Genomic_DNA"/>
</dbReference>
<sequence>ISKAHYTTLKYLTGLSPKSIKKYTKIFHDLIINTLTVNDSRLGGERKIVKIDESKFKKDVLLNTNTLTRIIKKHVIPGTKIYLDSWRGYQELEKLEMKHIH</sequence>
<proteinExistence type="predicted"/>
<comment type="caution">
    <text evidence="1">The sequence shown here is derived from an EMBL/GenBank/DDBJ whole genome shotgun (WGS) entry which is preliminary data.</text>
</comment>
<evidence type="ECO:0000313" key="1">
    <source>
        <dbReference type="EMBL" id="CAG8833669.1"/>
    </source>
</evidence>
<name>A0ACA9SAM7_9GLOM</name>
<reference evidence="1" key="1">
    <citation type="submission" date="2021-06" db="EMBL/GenBank/DDBJ databases">
        <authorList>
            <person name="Kallberg Y."/>
            <person name="Tangrot J."/>
            <person name="Rosling A."/>
        </authorList>
    </citation>
    <scope>NUCLEOTIDE SEQUENCE</scope>
    <source>
        <strain evidence="1">MA461A</strain>
    </source>
</reference>
<accession>A0ACA9SAM7</accession>
<feature type="non-terminal residue" evidence="1">
    <location>
        <position position="101"/>
    </location>
</feature>